<keyword evidence="4 8" id="KW-0028">Amino-acid biosynthesis</keyword>
<comment type="pathway">
    <text evidence="1 8">Amino-acid biosynthesis; L-lysine biosynthesis via DAP pathway; DL-2,6-diaminopimelate from LL-2,6-diaminopimelate: step 1/1.</text>
</comment>
<feature type="active site" description="Proton acceptor" evidence="8">
    <location>
        <position position="242"/>
    </location>
</feature>
<accession>A0ABZ2II37</accession>
<dbReference type="SUPFAM" id="SSF54506">
    <property type="entry name" value="Diaminopimelate epimerase-like"/>
    <property type="match status" value="2"/>
</dbReference>
<evidence type="ECO:0000256" key="10">
    <source>
        <dbReference type="SAM" id="MobiDB-lite"/>
    </source>
</evidence>
<evidence type="ECO:0000256" key="6">
    <source>
        <dbReference type="ARBA" id="ARBA00023235"/>
    </source>
</evidence>
<feature type="site" description="Could be important to modulate the pK values of the two catalytic cysteine residues" evidence="8">
    <location>
        <position position="184"/>
    </location>
</feature>
<keyword evidence="8" id="KW-0963">Cytoplasm</keyword>
<dbReference type="EMBL" id="CP146369">
    <property type="protein sequence ID" value="WWT55028.1"/>
    <property type="molecule type" value="Genomic_DNA"/>
</dbReference>
<feature type="binding site" evidence="8">
    <location>
        <position position="215"/>
    </location>
    <ligand>
        <name>substrate</name>
    </ligand>
</feature>
<dbReference type="PANTHER" id="PTHR31689:SF0">
    <property type="entry name" value="DIAMINOPIMELATE EPIMERASE"/>
    <property type="match status" value="1"/>
</dbReference>
<comment type="similarity">
    <text evidence="2 8">Belongs to the diaminopimelate epimerase family.</text>
</comment>
<evidence type="ECO:0000256" key="7">
    <source>
        <dbReference type="ARBA" id="ARBA00051712"/>
    </source>
</evidence>
<feature type="binding site" evidence="8">
    <location>
        <begin position="78"/>
        <end position="79"/>
    </location>
    <ligand>
        <name>substrate</name>
    </ligand>
</feature>
<dbReference type="InterPro" id="IPR001653">
    <property type="entry name" value="DAP_epimerase_DapF"/>
</dbReference>
<comment type="subunit">
    <text evidence="8">Homodimer.</text>
</comment>
<comment type="function">
    <text evidence="8">Catalyzes the stereoinversion of LL-2,6-diaminopimelate (L,L-DAP) to meso-diaminopimelate (meso-DAP), a precursor of L-lysine and an essential component of the bacterial peptidoglycan.</text>
</comment>
<dbReference type="Pfam" id="PF01678">
    <property type="entry name" value="DAP_epimerase"/>
    <property type="match status" value="2"/>
</dbReference>
<organism evidence="12 13">
    <name type="scientific">Brevundimonas olei</name>
    <dbReference type="NCBI Taxonomy" id="657642"/>
    <lineage>
        <taxon>Bacteria</taxon>
        <taxon>Pseudomonadati</taxon>
        <taxon>Pseudomonadota</taxon>
        <taxon>Alphaproteobacteria</taxon>
        <taxon>Caulobacterales</taxon>
        <taxon>Caulobacteraceae</taxon>
        <taxon>Brevundimonas</taxon>
    </lineage>
</organism>
<comment type="subcellular location">
    <subcellularLocation>
        <location evidence="8">Cytoplasm</location>
    </subcellularLocation>
</comment>
<evidence type="ECO:0000259" key="11">
    <source>
        <dbReference type="PROSITE" id="PS50873"/>
    </source>
</evidence>
<name>A0ABZ2II37_9CAUL</name>
<keyword evidence="13" id="KW-1185">Reference proteome</keyword>
<evidence type="ECO:0000313" key="13">
    <source>
        <dbReference type="Proteomes" id="UP001363460"/>
    </source>
</evidence>
<feature type="binding site" evidence="8">
    <location>
        <begin position="233"/>
        <end position="234"/>
    </location>
    <ligand>
        <name>substrate</name>
    </ligand>
</feature>
<comment type="catalytic activity">
    <reaction evidence="7 8">
        <text>(2S,6S)-2,6-diaminopimelate = meso-2,6-diaminopimelate</text>
        <dbReference type="Rhea" id="RHEA:15393"/>
        <dbReference type="ChEBI" id="CHEBI:57609"/>
        <dbReference type="ChEBI" id="CHEBI:57791"/>
        <dbReference type="EC" id="5.1.1.7"/>
    </reaction>
</comment>
<dbReference type="Gene3D" id="3.10.310.10">
    <property type="entry name" value="Diaminopimelate Epimerase, Chain A, domain 1"/>
    <property type="match status" value="2"/>
</dbReference>
<evidence type="ECO:0000256" key="3">
    <source>
        <dbReference type="ARBA" id="ARBA00013080"/>
    </source>
</evidence>
<dbReference type="InterPro" id="IPR002016">
    <property type="entry name" value="Haem_peroxidase"/>
</dbReference>
<evidence type="ECO:0000256" key="9">
    <source>
        <dbReference type="PROSITE-ProRule" id="PRU10125"/>
    </source>
</evidence>
<keyword evidence="6 8" id="KW-0413">Isomerase</keyword>
<evidence type="ECO:0000256" key="1">
    <source>
        <dbReference type="ARBA" id="ARBA00005196"/>
    </source>
</evidence>
<evidence type="ECO:0000256" key="8">
    <source>
        <dbReference type="HAMAP-Rule" id="MF_00197"/>
    </source>
</evidence>
<dbReference type="PROSITE" id="PS50873">
    <property type="entry name" value="PEROXIDASE_4"/>
    <property type="match status" value="1"/>
</dbReference>
<feature type="site" description="Could be important to modulate the pK values of the two catalytic cysteine residues" evidence="8">
    <location>
        <position position="233"/>
    </location>
</feature>
<feature type="binding site" evidence="8">
    <location>
        <position position="182"/>
    </location>
    <ligand>
        <name>substrate</name>
    </ligand>
</feature>
<sequence length="300" mass="31782">MSQPARPYIRMNGAGNAFIVVQAFEEPFHPTADQVRALADPAAGLGGFDQLIGIEPSETADAFMRVWNADGSMVETCGNALRCVGWLMLEATDKEEVVIDTLGGPTTARRASSSVPGRAGSGDPEGSTTAAIHEVTVDMGAPRLDWSEVPLAEEMDTRGIELQVGPIDAPVLHTPGAVSMGNPHVVFFTDQQDDAFVRGSGSLVERHPLFPEGVNVGFADVLDRDRIRLRVWERGAGLTLACGTGACAALVASARRGLTDRRATVIVDCGELTINWDEASNHVFMTGPVEIEGTGFLPAA</sequence>
<evidence type="ECO:0000256" key="2">
    <source>
        <dbReference type="ARBA" id="ARBA00010219"/>
    </source>
</evidence>
<dbReference type="NCBIfam" id="TIGR00652">
    <property type="entry name" value="DapF"/>
    <property type="match status" value="1"/>
</dbReference>
<evidence type="ECO:0000256" key="5">
    <source>
        <dbReference type="ARBA" id="ARBA00023154"/>
    </source>
</evidence>
<evidence type="ECO:0000256" key="4">
    <source>
        <dbReference type="ARBA" id="ARBA00022605"/>
    </source>
</evidence>
<dbReference type="EC" id="5.1.1.7" evidence="3 8"/>
<gene>
    <name evidence="8 12" type="primary">dapF</name>
    <name evidence="12" type="ORF">V8J38_00895</name>
</gene>
<proteinExistence type="inferred from homology"/>
<dbReference type="PANTHER" id="PTHR31689">
    <property type="entry name" value="DIAMINOPIMELATE EPIMERASE, CHLOROPLASTIC"/>
    <property type="match status" value="1"/>
</dbReference>
<dbReference type="GO" id="GO:0008837">
    <property type="term" value="F:diaminopimelate epimerase activity"/>
    <property type="evidence" value="ECO:0007669"/>
    <property type="project" value="UniProtKB-EC"/>
</dbReference>
<feature type="binding site" evidence="8">
    <location>
        <position position="68"/>
    </location>
    <ligand>
        <name>substrate</name>
    </ligand>
</feature>
<keyword evidence="5 8" id="KW-0457">Lysine biosynthesis</keyword>
<feature type="domain" description="Plant heme peroxidase family profile" evidence="11">
    <location>
        <begin position="56"/>
        <end position="224"/>
    </location>
</feature>
<dbReference type="RefSeq" id="WP_338577446.1">
    <property type="nucleotide sequence ID" value="NZ_CP146369.1"/>
</dbReference>
<dbReference type="InterPro" id="IPR018510">
    <property type="entry name" value="DAP_epimerase_AS"/>
</dbReference>
<dbReference type="HAMAP" id="MF_00197">
    <property type="entry name" value="DAP_epimerase"/>
    <property type="match status" value="1"/>
</dbReference>
<reference evidence="12 13" key="1">
    <citation type="submission" date="2024-02" db="EMBL/GenBank/DDBJ databases">
        <title>Distribution and functional of Brevundimonas-related endobacteria within Verticillium dahliae.</title>
        <authorList>
            <person name="Zeng H."/>
        </authorList>
    </citation>
    <scope>NUCLEOTIDE SEQUENCE [LARGE SCALE GENOMIC DNA]</scope>
    <source>
        <strain evidence="12 13">TRM 44200</strain>
    </source>
</reference>
<evidence type="ECO:0000313" key="12">
    <source>
        <dbReference type="EMBL" id="WWT55028.1"/>
    </source>
</evidence>
<feature type="binding site" evidence="8">
    <location>
        <begin position="243"/>
        <end position="244"/>
    </location>
    <ligand>
        <name>substrate</name>
    </ligand>
</feature>
<feature type="active site" evidence="9">
    <location>
        <position position="77"/>
    </location>
</feature>
<protein>
    <recommendedName>
        <fullName evidence="3 8">Diaminopimelate epimerase</fullName>
        <shortName evidence="8">DAP epimerase</shortName>
        <ecNumber evidence="3 8">5.1.1.7</ecNumber>
    </recommendedName>
    <alternativeName>
        <fullName evidence="8">PLP-independent amino acid racemase</fullName>
    </alternativeName>
</protein>
<dbReference type="PROSITE" id="PS01326">
    <property type="entry name" value="DAP_EPIMERASE"/>
    <property type="match status" value="1"/>
</dbReference>
<feature type="binding site" evidence="8">
    <location>
        <position position="16"/>
    </location>
    <ligand>
        <name>substrate</name>
    </ligand>
</feature>
<dbReference type="Proteomes" id="UP001363460">
    <property type="component" value="Chromosome"/>
</dbReference>
<feature type="region of interest" description="Disordered" evidence="10">
    <location>
        <begin position="104"/>
        <end position="127"/>
    </location>
</feature>
<feature type="active site" description="Proton donor" evidence="8">
    <location>
        <position position="77"/>
    </location>
</feature>
<feature type="binding site" evidence="8">
    <location>
        <position position="50"/>
    </location>
    <ligand>
        <name>substrate</name>
    </ligand>
</feature>